<comment type="caution">
    <text evidence="2">The sequence shown here is derived from an EMBL/GenBank/DDBJ whole genome shotgun (WGS) entry which is preliminary data.</text>
</comment>
<evidence type="ECO:0000256" key="1">
    <source>
        <dbReference type="SAM" id="MobiDB-lite"/>
    </source>
</evidence>
<dbReference type="Proteomes" id="UP000054773">
    <property type="component" value="Unassembled WGS sequence"/>
</dbReference>
<name>A0A0W0TUP5_LEGER</name>
<sequence>MKFDKLVAFFKKKPFKPKAFSADHTPNRASLNETNVATERPDDHKGNLTVTRFFLEQNPKQYSISAVRMTTSGLGVKIEYGIEPKKFTKAYIRLAREKIPLKYNKHGEPYHLTLKLLPNHVIQVISNDVFDILSSMKILSPDYLSPALMEQIAKHFPTLSGEIDLYNVINRPPQDEAPKPPVLEPNLPLTGSNSPIQNNSSPDFFIVPPVKPAPEPPAQDQLNYR</sequence>
<evidence type="ECO:0000313" key="3">
    <source>
        <dbReference type="Proteomes" id="UP000054773"/>
    </source>
</evidence>
<accession>A0A0W0TUP5</accession>
<dbReference type="AlphaFoldDB" id="A0A0W0TUP5"/>
<protein>
    <submittedName>
        <fullName evidence="2">Uncharacterized protein</fullName>
    </submittedName>
</protein>
<dbReference type="PATRIC" id="fig|448.7.peg.247"/>
<feature type="region of interest" description="Disordered" evidence="1">
    <location>
        <begin position="174"/>
        <end position="225"/>
    </location>
</feature>
<dbReference type="RefSeq" id="WP_058525422.1">
    <property type="nucleotide sequence ID" value="NZ_CAAAHY010000018.1"/>
</dbReference>
<evidence type="ECO:0000313" key="2">
    <source>
        <dbReference type="EMBL" id="KTC99337.1"/>
    </source>
</evidence>
<reference evidence="2 3" key="1">
    <citation type="submission" date="2015-11" db="EMBL/GenBank/DDBJ databases">
        <title>Genomic analysis of 38 Legionella species identifies large and diverse effector repertoires.</title>
        <authorList>
            <person name="Burstein D."/>
            <person name="Amaro F."/>
            <person name="Zusman T."/>
            <person name="Lifshitz Z."/>
            <person name="Cohen O."/>
            <person name="Gilbert J.A."/>
            <person name="Pupko T."/>
            <person name="Shuman H.A."/>
            <person name="Segal G."/>
        </authorList>
    </citation>
    <scope>NUCLEOTIDE SEQUENCE [LARGE SCALE GENOMIC DNA]</scope>
    <source>
        <strain evidence="2 3">SE-32A-C8</strain>
    </source>
</reference>
<feature type="compositionally biased region" description="Polar residues" evidence="1">
    <location>
        <begin position="189"/>
        <end position="202"/>
    </location>
</feature>
<gene>
    <name evidence="2" type="ORF">Lery_0238</name>
</gene>
<dbReference type="OrthoDB" id="9889771at2"/>
<dbReference type="EMBL" id="LNYA01000003">
    <property type="protein sequence ID" value="KTC99337.1"/>
    <property type="molecule type" value="Genomic_DNA"/>
</dbReference>
<keyword evidence="3" id="KW-1185">Reference proteome</keyword>
<proteinExistence type="predicted"/>
<dbReference type="STRING" id="448.Lery_0238"/>
<organism evidence="2 3">
    <name type="scientific">Legionella erythra</name>
    <dbReference type="NCBI Taxonomy" id="448"/>
    <lineage>
        <taxon>Bacteria</taxon>
        <taxon>Pseudomonadati</taxon>
        <taxon>Pseudomonadota</taxon>
        <taxon>Gammaproteobacteria</taxon>
        <taxon>Legionellales</taxon>
        <taxon>Legionellaceae</taxon>
        <taxon>Legionella</taxon>
    </lineage>
</organism>